<dbReference type="Proteomes" id="UP000799302">
    <property type="component" value="Unassembled WGS sequence"/>
</dbReference>
<evidence type="ECO:0000313" key="2">
    <source>
        <dbReference type="EMBL" id="KAF2668146.1"/>
    </source>
</evidence>
<keyword evidence="3" id="KW-1185">Reference proteome</keyword>
<evidence type="ECO:0000256" key="1">
    <source>
        <dbReference type="SAM" id="MobiDB-lite"/>
    </source>
</evidence>
<feature type="region of interest" description="Disordered" evidence="1">
    <location>
        <begin position="78"/>
        <end position="174"/>
    </location>
</feature>
<protein>
    <submittedName>
        <fullName evidence="2">Uncharacterized protein</fullName>
    </submittedName>
</protein>
<feature type="compositionally biased region" description="Polar residues" evidence="1">
    <location>
        <begin position="1"/>
        <end position="20"/>
    </location>
</feature>
<reference evidence="2" key="1">
    <citation type="journal article" date="2020" name="Stud. Mycol.">
        <title>101 Dothideomycetes genomes: a test case for predicting lifestyles and emergence of pathogens.</title>
        <authorList>
            <person name="Haridas S."/>
            <person name="Albert R."/>
            <person name="Binder M."/>
            <person name="Bloem J."/>
            <person name="Labutti K."/>
            <person name="Salamov A."/>
            <person name="Andreopoulos B."/>
            <person name="Baker S."/>
            <person name="Barry K."/>
            <person name="Bills G."/>
            <person name="Bluhm B."/>
            <person name="Cannon C."/>
            <person name="Castanera R."/>
            <person name="Culley D."/>
            <person name="Daum C."/>
            <person name="Ezra D."/>
            <person name="Gonzalez J."/>
            <person name="Henrissat B."/>
            <person name="Kuo A."/>
            <person name="Liang C."/>
            <person name="Lipzen A."/>
            <person name="Lutzoni F."/>
            <person name="Magnuson J."/>
            <person name="Mondo S."/>
            <person name="Nolan M."/>
            <person name="Ohm R."/>
            <person name="Pangilinan J."/>
            <person name="Park H.-J."/>
            <person name="Ramirez L."/>
            <person name="Alfaro M."/>
            <person name="Sun H."/>
            <person name="Tritt A."/>
            <person name="Yoshinaga Y."/>
            <person name="Zwiers L.-H."/>
            <person name="Turgeon B."/>
            <person name="Goodwin S."/>
            <person name="Spatafora J."/>
            <person name="Crous P."/>
            <person name="Grigoriev I."/>
        </authorList>
    </citation>
    <scope>NUCLEOTIDE SEQUENCE</scope>
    <source>
        <strain evidence="2">CBS 115976</strain>
    </source>
</reference>
<dbReference type="AlphaFoldDB" id="A0A6A6U958"/>
<dbReference type="EMBL" id="MU004236">
    <property type="protein sequence ID" value="KAF2668146.1"/>
    <property type="molecule type" value="Genomic_DNA"/>
</dbReference>
<feature type="region of interest" description="Disordered" evidence="1">
    <location>
        <begin position="1"/>
        <end position="24"/>
    </location>
</feature>
<gene>
    <name evidence="2" type="ORF">BT63DRAFT_479567</name>
</gene>
<organism evidence="2 3">
    <name type="scientific">Microthyrium microscopicum</name>
    <dbReference type="NCBI Taxonomy" id="703497"/>
    <lineage>
        <taxon>Eukaryota</taxon>
        <taxon>Fungi</taxon>
        <taxon>Dikarya</taxon>
        <taxon>Ascomycota</taxon>
        <taxon>Pezizomycotina</taxon>
        <taxon>Dothideomycetes</taxon>
        <taxon>Dothideomycetes incertae sedis</taxon>
        <taxon>Microthyriales</taxon>
        <taxon>Microthyriaceae</taxon>
        <taxon>Microthyrium</taxon>
    </lineage>
</organism>
<proteinExistence type="predicted"/>
<accession>A0A6A6U958</accession>
<name>A0A6A6U958_9PEZI</name>
<sequence length="174" mass="18800">MASASGSSMIPTRPSASTPAAITHPKIRTFEEEQQLDEATRILEGQTNLIHHATDMNQSLPQTKAYFTRLAHSITQAPEPDWPMINNRTTTGSPLAGTIATPLRRYTGKTASSPAPPTSAPLSPRKHVLVEEASTGRRRAPPLDDVEMGESGGKDTGKARKKRRSGALESGRRH</sequence>
<evidence type="ECO:0000313" key="3">
    <source>
        <dbReference type="Proteomes" id="UP000799302"/>
    </source>
</evidence>